<dbReference type="Proteomes" id="UP000185746">
    <property type="component" value="Chromosome"/>
</dbReference>
<feature type="chain" id="PRO_5039251269" description="DUF3889 domain-containing protein" evidence="1">
    <location>
        <begin position="20"/>
        <end position="108"/>
    </location>
</feature>
<evidence type="ECO:0000313" key="2">
    <source>
        <dbReference type="EMBL" id="AOV06407.1"/>
    </source>
</evidence>
<keyword evidence="3" id="KW-1185">Reference proteome</keyword>
<dbReference type="RefSeq" id="WP_075526510.1">
    <property type="nucleotide sequence ID" value="NZ_CP017560.1"/>
</dbReference>
<sequence>MLKLLIVSIFMIMSSTFTQTPMNTYAQFEVPAYAKWGALAMKETHFKYPNANIIDYLYEGSEFKEKTTIAKFKLWLKEADKEFGVLVRIEFTTESEEVVHIEFQETTQ</sequence>
<gene>
    <name evidence="2" type="ORF">BI350_01475</name>
</gene>
<dbReference type="KEGG" id="surl:BI350_01475"/>
<dbReference type="Pfam" id="PF13028">
    <property type="entry name" value="DUF3889"/>
    <property type="match status" value="1"/>
</dbReference>
<organism evidence="2 3">
    <name type="scientific">Sporosarcina ureilytica</name>
    <dbReference type="NCBI Taxonomy" id="298596"/>
    <lineage>
        <taxon>Bacteria</taxon>
        <taxon>Bacillati</taxon>
        <taxon>Bacillota</taxon>
        <taxon>Bacilli</taxon>
        <taxon>Bacillales</taxon>
        <taxon>Caryophanaceae</taxon>
        <taxon>Sporosarcina</taxon>
    </lineage>
</organism>
<evidence type="ECO:0008006" key="4">
    <source>
        <dbReference type="Google" id="ProtNLM"/>
    </source>
</evidence>
<dbReference type="AlphaFoldDB" id="A0A1D8JCG7"/>
<feature type="signal peptide" evidence="1">
    <location>
        <begin position="1"/>
        <end position="19"/>
    </location>
</feature>
<reference evidence="2 3" key="1">
    <citation type="submission" date="2016-09" db="EMBL/GenBank/DDBJ databases">
        <title>Complete genome sequence of the Lysinibacillus sphaericus LMG 22257, a specie of Bacillus with ureolytic activity that can effectively biodeposit calcium carbonate.</title>
        <authorList>
            <person name="Yan W."/>
        </authorList>
    </citation>
    <scope>NUCLEOTIDE SEQUENCE [LARGE SCALE GENOMIC DNA]</scope>
    <source>
        <strain evidence="2 3">LMG 22257</strain>
    </source>
</reference>
<dbReference type="EMBL" id="CP017560">
    <property type="protein sequence ID" value="AOV06407.1"/>
    <property type="molecule type" value="Genomic_DNA"/>
</dbReference>
<evidence type="ECO:0000256" key="1">
    <source>
        <dbReference type="SAM" id="SignalP"/>
    </source>
</evidence>
<proteinExistence type="predicted"/>
<protein>
    <recommendedName>
        <fullName evidence="4">DUF3889 domain-containing protein</fullName>
    </recommendedName>
</protein>
<accession>A0A1D8JCG7</accession>
<dbReference type="Gene3D" id="3.10.450.390">
    <property type="entry name" value="Protein of unknown function DUF3889"/>
    <property type="match status" value="1"/>
</dbReference>
<name>A0A1D8JCG7_9BACL</name>
<evidence type="ECO:0000313" key="3">
    <source>
        <dbReference type="Proteomes" id="UP000185746"/>
    </source>
</evidence>
<keyword evidence="1" id="KW-0732">Signal</keyword>
<dbReference type="InterPro" id="IPR024987">
    <property type="entry name" value="DUF3889"/>
</dbReference>